<dbReference type="Proteomes" id="UP001236500">
    <property type="component" value="Chromosome"/>
</dbReference>
<gene>
    <name evidence="1" type="ORF">PVT68_11695</name>
</gene>
<sequence length="179" mass="19359">MVRFKLGLFLVIFLQGCTSTEVSRITNGAVDGALREVVGNVSATGVSGNSASSGTQQSHVNKERVWVARPIRSSRDYGKIVTLENRKNSRSQTKLVLDSCISARIGPIDCTVYVYEVAADGRLVAKGHSIRNQGGTGIVIASGTYYVKAVNNISREDYATTGTLKVEPFVSNFVRLELE</sequence>
<reference evidence="1 2" key="1">
    <citation type="submission" date="2023-02" db="EMBL/GenBank/DDBJ databases">
        <title>Description and genomic characterization of Microbulbifer bruguierae sp. nov., isolated from the sediment of mangrove plant Bruguiera sexangula.</title>
        <authorList>
            <person name="Long M."/>
        </authorList>
    </citation>
    <scope>NUCLEOTIDE SEQUENCE [LARGE SCALE GENOMIC DNA]</scope>
    <source>
        <strain evidence="1 2">H12</strain>
    </source>
</reference>
<keyword evidence="2" id="KW-1185">Reference proteome</keyword>
<dbReference type="RefSeq" id="WP_280318246.1">
    <property type="nucleotide sequence ID" value="NZ_CP118605.1"/>
</dbReference>
<organism evidence="1 2">
    <name type="scientific">Microbulbifer bruguierae</name>
    <dbReference type="NCBI Taxonomy" id="3029061"/>
    <lineage>
        <taxon>Bacteria</taxon>
        <taxon>Pseudomonadati</taxon>
        <taxon>Pseudomonadota</taxon>
        <taxon>Gammaproteobacteria</taxon>
        <taxon>Cellvibrionales</taxon>
        <taxon>Microbulbiferaceae</taxon>
        <taxon>Microbulbifer</taxon>
    </lineage>
</organism>
<evidence type="ECO:0008006" key="3">
    <source>
        <dbReference type="Google" id="ProtNLM"/>
    </source>
</evidence>
<evidence type="ECO:0000313" key="2">
    <source>
        <dbReference type="Proteomes" id="UP001236500"/>
    </source>
</evidence>
<accession>A0ABY8N966</accession>
<protein>
    <recommendedName>
        <fullName evidence="3">Lipoprotein</fullName>
    </recommendedName>
</protein>
<dbReference type="EMBL" id="CP118605">
    <property type="protein sequence ID" value="WGL15431.1"/>
    <property type="molecule type" value="Genomic_DNA"/>
</dbReference>
<proteinExistence type="predicted"/>
<name>A0ABY8N966_9GAMM</name>
<dbReference type="PROSITE" id="PS51257">
    <property type="entry name" value="PROKAR_LIPOPROTEIN"/>
    <property type="match status" value="1"/>
</dbReference>
<evidence type="ECO:0000313" key="1">
    <source>
        <dbReference type="EMBL" id="WGL15431.1"/>
    </source>
</evidence>